<dbReference type="Pfam" id="PF20700">
    <property type="entry name" value="Mutator"/>
    <property type="match status" value="1"/>
</dbReference>
<evidence type="ECO:0000313" key="2">
    <source>
        <dbReference type="EMBL" id="JAT02860.1"/>
    </source>
</evidence>
<accession>A0A1B6JUJ3</accession>
<reference evidence="2" key="1">
    <citation type="submission" date="2015-11" db="EMBL/GenBank/DDBJ databases">
        <title>De novo transcriptome assembly of four potential Pierce s Disease insect vectors from Arizona vineyards.</title>
        <authorList>
            <person name="Tassone E.E."/>
        </authorList>
    </citation>
    <scope>NUCLEOTIDE SEQUENCE</scope>
</reference>
<organism evidence="2">
    <name type="scientific">Homalodisca liturata</name>
    <dbReference type="NCBI Taxonomy" id="320908"/>
    <lineage>
        <taxon>Eukaryota</taxon>
        <taxon>Metazoa</taxon>
        <taxon>Ecdysozoa</taxon>
        <taxon>Arthropoda</taxon>
        <taxon>Hexapoda</taxon>
        <taxon>Insecta</taxon>
        <taxon>Pterygota</taxon>
        <taxon>Neoptera</taxon>
        <taxon>Paraneoptera</taxon>
        <taxon>Hemiptera</taxon>
        <taxon>Auchenorrhyncha</taxon>
        <taxon>Membracoidea</taxon>
        <taxon>Cicadellidae</taxon>
        <taxon>Cicadellinae</taxon>
        <taxon>Proconiini</taxon>
        <taxon>Homalodisca</taxon>
    </lineage>
</organism>
<feature type="non-terminal residue" evidence="2">
    <location>
        <position position="1"/>
    </location>
</feature>
<feature type="domain" description="Mutator-like transposase" evidence="1">
    <location>
        <begin position="4"/>
        <end position="171"/>
    </location>
</feature>
<sequence length="171" mass="19169">LACNECFECELVLNIKRNVGFSTSLCVECTKCKKDVACVSSSKKIAEDDSYDVNRRVVRSFLNMSKGYSAIEEFSLIMNMVCMSKGLFHKTSAELHKLSLMNGTEYLAKARKCVRDYYKEHDNTVTDNCVIDLAVSYDGSWHKRGFTSNYGVGTVIHINTGLVIDCCVLSK</sequence>
<feature type="non-terminal residue" evidence="2">
    <location>
        <position position="171"/>
    </location>
</feature>
<protein>
    <recommendedName>
        <fullName evidence="1">Mutator-like transposase domain-containing protein</fullName>
    </recommendedName>
</protein>
<dbReference type="InterPro" id="IPR049012">
    <property type="entry name" value="Mutator_transp_dom"/>
</dbReference>
<dbReference type="EMBL" id="GECU01004847">
    <property type="protein sequence ID" value="JAT02860.1"/>
    <property type="molecule type" value="Transcribed_RNA"/>
</dbReference>
<gene>
    <name evidence="2" type="ORF">g.55614</name>
</gene>
<evidence type="ECO:0000259" key="1">
    <source>
        <dbReference type="Pfam" id="PF20700"/>
    </source>
</evidence>
<dbReference type="AlphaFoldDB" id="A0A1B6JUJ3"/>
<name>A0A1B6JUJ3_9HEMI</name>
<proteinExistence type="predicted"/>